<evidence type="ECO:0000256" key="3">
    <source>
        <dbReference type="RuleBase" id="RU369102"/>
    </source>
</evidence>
<dbReference type="GO" id="GO:0004364">
    <property type="term" value="F:glutathione transferase activity"/>
    <property type="evidence" value="ECO:0007669"/>
    <property type="project" value="UniProtKB-UniRule"/>
</dbReference>
<gene>
    <name evidence="5" type="ORF">DCAF_LOCUS4523</name>
</gene>
<dbReference type="SUPFAM" id="SSF52833">
    <property type="entry name" value="Thioredoxin-like"/>
    <property type="match status" value="1"/>
</dbReference>
<feature type="domain" description="GST C-terminal" evidence="4">
    <location>
        <begin position="56"/>
        <end position="194"/>
    </location>
</feature>
<dbReference type="Pfam" id="PF13417">
    <property type="entry name" value="GST_N_3"/>
    <property type="match status" value="1"/>
</dbReference>
<dbReference type="CDD" id="cd03185">
    <property type="entry name" value="GST_C_Tau"/>
    <property type="match status" value="1"/>
</dbReference>
<dbReference type="PANTHER" id="PTHR11260:SF753">
    <property type="entry name" value="GLUTATHIONE TRANSFERASE"/>
    <property type="match status" value="1"/>
</dbReference>
<dbReference type="Gene3D" id="3.40.30.10">
    <property type="entry name" value="Glutaredoxin"/>
    <property type="match status" value="1"/>
</dbReference>
<evidence type="ECO:0000259" key="4">
    <source>
        <dbReference type="PROSITE" id="PS50405"/>
    </source>
</evidence>
<dbReference type="SUPFAM" id="SSF47616">
    <property type="entry name" value="GST C-terminal domain-like"/>
    <property type="match status" value="1"/>
</dbReference>
<keyword evidence="6" id="KW-1185">Reference proteome</keyword>
<dbReference type="InterPro" id="IPR045073">
    <property type="entry name" value="Omega/Tau-like"/>
</dbReference>
<dbReference type="InterPro" id="IPR010987">
    <property type="entry name" value="Glutathione-S-Trfase_C-like"/>
</dbReference>
<dbReference type="EC" id="2.5.1.18" evidence="3"/>
<dbReference type="EMBL" id="CAWUPB010000851">
    <property type="protein sequence ID" value="CAK7326817.1"/>
    <property type="molecule type" value="Genomic_DNA"/>
</dbReference>
<dbReference type="FunFam" id="1.20.1050.10:FF:000119">
    <property type="entry name" value="Glutathione S-transferase U10"/>
    <property type="match status" value="1"/>
</dbReference>
<comment type="similarity">
    <text evidence="3">Belongs to the GST superfamily.</text>
</comment>
<dbReference type="PROSITE" id="PS50405">
    <property type="entry name" value="GST_CTER"/>
    <property type="match status" value="1"/>
</dbReference>
<organism evidence="5 6">
    <name type="scientific">Dovyalis caffra</name>
    <dbReference type="NCBI Taxonomy" id="77055"/>
    <lineage>
        <taxon>Eukaryota</taxon>
        <taxon>Viridiplantae</taxon>
        <taxon>Streptophyta</taxon>
        <taxon>Embryophyta</taxon>
        <taxon>Tracheophyta</taxon>
        <taxon>Spermatophyta</taxon>
        <taxon>Magnoliopsida</taxon>
        <taxon>eudicotyledons</taxon>
        <taxon>Gunneridae</taxon>
        <taxon>Pentapetalae</taxon>
        <taxon>rosids</taxon>
        <taxon>fabids</taxon>
        <taxon>Malpighiales</taxon>
        <taxon>Salicaceae</taxon>
        <taxon>Flacourtieae</taxon>
        <taxon>Dovyalis</taxon>
    </lineage>
</organism>
<dbReference type="InterPro" id="IPR036249">
    <property type="entry name" value="Thioredoxin-like_sf"/>
</dbReference>
<evidence type="ECO:0000256" key="2">
    <source>
        <dbReference type="ARBA" id="ARBA00047960"/>
    </source>
</evidence>
<dbReference type="InterPro" id="IPR004045">
    <property type="entry name" value="Glutathione_S-Trfase_N"/>
</dbReference>
<proteinExistence type="inferred from homology"/>
<dbReference type="Gene3D" id="1.20.1050.10">
    <property type="match status" value="1"/>
</dbReference>
<evidence type="ECO:0000256" key="1">
    <source>
        <dbReference type="ARBA" id="ARBA00022679"/>
    </source>
</evidence>
<sequence length="196" mass="22847">MEETKRVRLHGMWHSTYSKRVEMALKIKDIPYEYVEEDLRNKSSSLLHTPRLLPDDPHPRSKVRFWASFIQQQLFESTGKFIRSDGEAQEKAREEVLEKMKVFEEGIKEFFAEDIRTIDDTKLGFMDILVSTTFSSYKAYEQVLGVKVLEPEKNPLLFTWVTSLNKLPIVQELLPPDDKLVAILQSIRQNALQSSN</sequence>
<dbReference type="GO" id="GO:0006749">
    <property type="term" value="P:glutathione metabolic process"/>
    <property type="evidence" value="ECO:0007669"/>
    <property type="project" value="InterPro"/>
</dbReference>
<name>A0AAV1QYH4_9ROSI</name>
<accession>A0AAV1QYH4</accession>
<dbReference type="GO" id="GO:0005829">
    <property type="term" value="C:cytosol"/>
    <property type="evidence" value="ECO:0007669"/>
    <property type="project" value="UniProtKB-SubCell"/>
</dbReference>
<comment type="function">
    <text evidence="3">Is involved in the conjugation of reduced glutathione to a wide number of exogenous and endogenous hydrophobic electrophiles.</text>
</comment>
<evidence type="ECO:0000313" key="6">
    <source>
        <dbReference type="Proteomes" id="UP001314170"/>
    </source>
</evidence>
<comment type="catalytic activity">
    <reaction evidence="2 3">
        <text>RX + glutathione = an S-substituted glutathione + a halide anion + H(+)</text>
        <dbReference type="Rhea" id="RHEA:16437"/>
        <dbReference type="ChEBI" id="CHEBI:15378"/>
        <dbReference type="ChEBI" id="CHEBI:16042"/>
        <dbReference type="ChEBI" id="CHEBI:17792"/>
        <dbReference type="ChEBI" id="CHEBI:57925"/>
        <dbReference type="ChEBI" id="CHEBI:90779"/>
        <dbReference type="EC" id="2.5.1.18"/>
    </reaction>
</comment>
<evidence type="ECO:0000313" key="5">
    <source>
        <dbReference type="EMBL" id="CAK7326817.1"/>
    </source>
</evidence>
<dbReference type="Proteomes" id="UP001314170">
    <property type="component" value="Unassembled WGS sequence"/>
</dbReference>
<keyword evidence="1 3" id="KW-0808">Transferase</keyword>
<dbReference type="AlphaFoldDB" id="A0AAV1QYH4"/>
<dbReference type="InterPro" id="IPR036282">
    <property type="entry name" value="Glutathione-S-Trfase_C_sf"/>
</dbReference>
<comment type="caution">
    <text evidence="5">The sequence shown here is derived from an EMBL/GenBank/DDBJ whole genome shotgun (WGS) entry which is preliminary data.</text>
</comment>
<dbReference type="PANTHER" id="PTHR11260">
    <property type="entry name" value="GLUTATHIONE S-TRANSFERASE, GST, SUPERFAMILY, GST DOMAIN CONTAINING"/>
    <property type="match status" value="1"/>
</dbReference>
<keyword evidence="3" id="KW-0963">Cytoplasm</keyword>
<reference evidence="5 6" key="1">
    <citation type="submission" date="2024-01" db="EMBL/GenBank/DDBJ databases">
        <authorList>
            <person name="Waweru B."/>
        </authorList>
    </citation>
    <scope>NUCLEOTIDE SEQUENCE [LARGE SCALE GENOMIC DNA]</scope>
</reference>
<comment type="subcellular location">
    <subcellularLocation>
        <location evidence="3">Cytoplasm</location>
        <location evidence="3">Cytosol</location>
    </subcellularLocation>
</comment>
<protein>
    <recommendedName>
        <fullName evidence="3">Glutathione S-transferase</fullName>
        <ecNumber evidence="3">2.5.1.18</ecNumber>
    </recommendedName>
</protein>
<dbReference type="InterPro" id="IPR045074">
    <property type="entry name" value="GST_C_Tau"/>
</dbReference>